<reference evidence="1 2" key="1">
    <citation type="submission" date="2009-09" db="EMBL/GenBank/DDBJ databases">
        <authorList>
            <person name="Weinstock G."/>
            <person name="Sodergren E."/>
            <person name="Clifton S."/>
            <person name="Fulton L."/>
            <person name="Fulton B."/>
            <person name="Courtney L."/>
            <person name="Fronick C."/>
            <person name="Harrison M."/>
            <person name="Strong C."/>
            <person name="Farmer C."/>
            <person name="Delahaunty K."/>
            <person name="Markovic C."/>
            <person name="Hall O."/>
            <person name="Minx P."/>
            <person name="Tomlinson C."/>
            <person name="Mitreva M."/>
            <person name="Nelson J."/>
            <person name="Hou S."/>
            <person name="Wollam A."/>
            <person name="Pepin K.H."/>
            <person name="Johnson M."/>
            <person name="Bhonagiri V."/>
            <person name="Nash W.E."/>
            <person name="Warren W."/>
            <person name="Chinwalla A."/>
            <person name="Mardis E.R."/>
            <person name="Wilson R.K."/>
        </authorList>
    </citation>
    <scope>NUCLEOTIDE SEQUENCE [LARGE SCALE GENOMIC DNA]</scope>
    <source>
        <strain evidence="2">ATCC 35185 / DSM 20758 / VPI D19B-28</strain>
    </source>
</reference>
<dbReference type="EMBL" id="ACKP02000002">
    <property type="protein sequence ID" value="EEX78528.1"/>
    <property type="molecule type" value="Genomic_DNA"/>
</dbReference>
<sequence length="39" mass="4349">MNVLVDDESPRSQVRRAQTDWVTFIKGGAQCPQSGRLCV</sequence>
<gene>
    <name evidence="1" type="ORF">SELSPUOL_00129</name>
</gene>
<accession>C9LRR2</accession>
<dbReference type="Proteomes" id="UP000003505">
    <property type="component" value="Unassembled WGS sequence"/>
</dbReference>
<name>C9LRR2_SELS3</name>
<evidence type="ECO:0000313" key="2">
    <source>
        <dbReference type="Proteomes" id="UP000003505"/>
    </source>
</evidence>
<evidence type="ECO:0000313" key="1">
    <source>
        <dbReference type="EMBL" id="EEX78528.1"/>
    </source>
</evidence>
<dbReference type="AlphaFoldDB" id="C9LRR2"/>
<proteinExistence type="predicted"/>
<comment type="caution">
    <text evidence="1">The sequence shown here is derived from an EMBL/GenBank/DDBJ whole genome shotgun (WGS) entry which is preliminary data.</text>
</comment>
<organism evidence="1 2">
    <name type="scientific">Selenomonas sputigena (strain ATCC 35185 / DSM 20758 / CCUG 44933 / VPI D19B-28)</name>
    <dbReference type="NCBI Taxonomy" id="546271"/>
    <lineage>
        <taxon>Bacteria</taxon>
        <taxon>Bacillati</taxon>
        <taxon>Bacillota</taxon>
        <taxon>Negativicutes</taxon>
        <taxon>Selenomonadales</taxon>
        <taxon>Selenomonadaceae</taxon>
        <taxon>Selenomonas</taxon>
    </lineage>
</organism>
<protein>
    <submittedName>
        <fullName evidence="1">Uncharacterized protein</fullName>
    </submittedName>
</protein>